<reference evidence="3" key="1">
    <citation type="journal article" date="2019" name="Int. J. Syst. Evol. Microbiol.">
        <title>The Global Catalogue of Microorganisms (GCM) 10K type strain sequencing project: providing services to taxonomists for standard genome sequencing and annotation.</title>
        <authorList>
            <consortium name="The Broad Institute Genomics Platform"/>
            <consortium name="The Broad Institute Genome Sequencing Center for Infectious Disease"/>
            <person name="Wu L."/>
            <person name="Ma J."/>
        </authorList>
    </citation>
    <scope>NUCLEOTIDE SEQUENCE [LARGE SCALE GENOMIC DNA]</scope>
    <source>
        <strain evidence="3">CGMCC 1.15422</strain>
    </source>
</reference>
<dbReference type="Proteomes" id="UP000605733">
    <property type="component" value="Unassembled WGS sequence"/>
</dbReference>
<keyword evidence="1" id="KW-1133">Transmembrane helix</keyword>
<comment type="caution">
    <text evidence="2">The sequence shown here is derived from an EMBL/GenBank/DDBJ whole genome shotgun (WGS) entry which is preliminary data.</text>
</comment>
<accession>A0ABQ1WR78</accession>
<dbReference type="RefSeq" id="WP_011709321.1">
    <property type="nucleotide sequence ID" value="NZ_BMIX01000007.1"/>
</dbReference>
<evidence type="ECO:0000313" key="3">
    <source>
        <dbReference type="Proteomes" id="UP000605733"/>
    </source>
</evidence>
<name>A0ABQ1WR78_9FLAO</name>
<gene>
    <name evidence="2" type="ORF">GCM10011532_28570</name>
</gene>
<evidence type="ECO:0008006" key="4">
    <source>
        <dbReference type="Google" id="ProtNLM"/>
    </source>
</evidence>
<feature type="transmembrane region" description="Helical" evidence="1">
    <location>
        <begin position="16"/>
        <end position="38"/>
    </location>
</feature>
<protein>
    <recommendedName>
        <fullName evidence="4">CcoQ/FixQ family Cbb3-type cytochrome c oxidase assembly chaperone</fullName>
    </recommendedName>
</protein>
<keyword evidence="3" id="KW-1185">Reference proteome</keyword>
<sequence>MLKFVKGPLESIDGVSIFPIISLLIFFIFFTALFWWVFTAKKDYIKKVSDIPLDLEDENSLEINQKQNRS</sequence>
<evidence type="ECO:0000313" key="2">
    <source>
        <dbReference type="EMBL" id="GGG42932.1"/>
    </source>
</evidence>
<evidence type="ECO:0000256" key="1">
    <source>
        <dbReference type="SAM" id="Phobius"/>
    </source>
</evidence>
<keyword evidence="1" id="KW-0472">Membrane</keyword>
<organism evidence="2 3">
    <name type="scientific">Christiangramia forsetii</name>
    <dbReference type="NCBI Taxonomy" id="411153"/>
    <lineage>
        <taxon>Bacteria</taxon>
        <taxon>Pseudomonadati</taxon>
        <taxon>Bacteroidota</taxon>
        <taxon>Flavobacteriia</taxon>
        <taxon>Flavobacteriales</taxon>
        <taxon>Flavobacteriaceae</taxon>
        <taxon>Christiangramia</taxon>
    </lineage>
</organism>
<keyword evidence="1" id="KW-0812">Transmembrane</keyword>
<proteinExistence type="predicted"/>
<dbReference type="EMBL" id="BMIX01000007">
    <property type="protein sequence ID" value="GGG42932.1"/>
    <property type="molecule type" value="Genomic_DNA"/>
</dbReference>